<keyword evidence="4 7" id="KW-0812">Transmembrane</keyword>
<dbReference type="RefSeq" id="WP_068663920.1">
    <property type="nucleotide sequence ID" value="NZ_LYPB01000060.1"/>
</dbReference>
<keyword evidence="3" id="KW-1003">Cell membrane</keyword>
<evidence type="ECO:0000256" key="6">
    <source>
        <dbReference type="ARBA" id="ARBA00023136"/>
    </source>
</evidence>
<feature type="domain" description="ABC transmembrane type-1" evidence="8">
    <location>
        <begin position="76"/>
        <end position="294"/>
    </location>
</feature>
<evidence type="ECO:0000313" key="9">
    <source>
        <dbReference type="EMBL" id="OAS19045.1"/>
    </source>
</evidence>
<dbReference type="CDD" id="cd06261">
    <property type="entry name" value="TM_PBP2"/>
    <property type="match status" value="1"/>
</dbReference>
<dbReference type="SUPFAM" id="SSF161098">
    <property type="entry name" value="MetI-like"/>
    <property type="match status" value="1"/>
</dbReference>
<reference evidence="9 10" key="1">
    <citation type="submission" date="2016-05" db="EMBL/GenBank/DDBJ databases">
        <title>Paenibacillus sp. 1ZS3-15 nov., isolated from the rhizosphere soil.</title>
        <authorList>
            <person name="Zhang X.X."/>
            <person name="Zhang J."/>
        </authorList>
    </citation>
    <scope>NUCLEOTIDE SEQUENCE [LARGE SCALE GENOMIC DNA]</scope>
    <source>
        <strain evidence="9 10">1ZS3-15</strain>
    </source>
</reference>
<dbReference type="STRING" id="1850517.A8708_27350"/>
<comment type="subcellular location">
    <subcellularLocation>
        <location evidence="1 7">Cell membrane</location>
        <topology evidence="1 7">Multi-pass membrane protein</topology>
    </subcellularLocation>
</comment>
<dbReference type="Pfam" id="PF00528">
    <property type="entry name" value="BPD_transp_1"/>
    <property type="match status" value="1"/>
</dbReference>
<keyword evidence="6 7" id="KW-0472">Membrane</keyword>
<dbReference type="Proteomes" id="UP000078454">
    <property type="component" value="Unassembled WGS sequence"/>
</dbReference>
<organism evidence="9 10">
    <name type="scientific">Paenibacillus oryzisoli</name>
    <dbReference type="NCBI Taxonomy" id="1850517"/>
    <lineage>
        <taxon>Bacteria</taxon>
        <taxon>Bacillati</taxon>
        <taxon>Bacillota</taxon>
        <taxon>Bacilli</taxon>
        <taxon>Bacillales</taxon>
        <taxon>Paenibacillaceae</taxon>
        <taxon>Paenibacillus</taxon>
    </lineage>
</organism>
<dbReference type="InterPro" id="IPR000515">
    <property type="entry name" value="MetI-like"/>
</dbReference>
<protein>
    <submittedName>
        <fullName evidence="9">Sugar ABC transporter permease</fullName>
    </submittedName>
</protein>
<evidence type="ECO:0000256" key="1">
    <source>
        <dbReference type="ARBA" id="ARBA00004651"/>
    </source>
</evidence>
<dbReference type="GO" id="GO:0005886">
    <property type="term" value="C:plasma membrane"/>
    <property type="evidence" value="ECO:0007669"/>
    <property type="project" value="UniProtKB-SubCell"/>
</dbReference>
<evidence type="ECO:0000313" key="10">
    <source>
        <dbReference type="Proteomes" id="UP000078454"/>
    </source>
</evidence>
<dbReference type="AlphaFoldDB" id="A0A198AD76"/>
<comment type="caution">
    <text evidence="9">The sequence shown here is derived from an EMBL/GenBank/DDBJ whole genome shotgun (WGS) entry which is preliminary data.</text>
</comment>
<proteinExistence type="inferred from homology"/>
<dbReference type="PANTHER" id="PTHR43227">
    <property type="entry name" value="BLL4140 PROTEIN"/>
    <property type="match status" value="1"/>
</dbReference>
<feature type="transmembrane region" description="Helical" evidence="7">
    <location>
        <begin position="80"/>
        <end position="104"/>
    </location>
</feature>
<dbReference type="OrthoDB" id="9785836at2"/>
<dbReference type="InterPro" id="IPR050809">
    <property type="entry name" value="UgpAE/MalFG_permease"/>
</dbReference>
<evidence type="ECO:0000256" key="5">
    <source>
        <dbReference type="ARBA" id="ARBA00022989"/>
    </source>
</evidence>
<name>A0A198AD76_9BACL</name>
<sequence length="308" mass="34788">MHKASGLLMEVKKNKMLFLMLAPAVIYFIIFSYLPMGGIIVAFKYFEFDKGILFSPWVGFKNFTFFFQSGQAWLLTKNTILYNLAFIVVGVVFQVGVAILFSEVKGKLFKKITQSTMLLPYFISWVVVGSFVYGIFNYEFGSLNTLLKAWGIESVDVYGRPYLWIFIIVGFYLWKIIGYGSIVYLAAIMGINPDLYESAELDGANIFQKITYITLPLLRVTIIIMVLLQVGGILRGNLDMFYQLVGNNGLLFNTTDVIDTFVFRALNQQGLDLGLPAAAGLYQSAVGFIIIMTLNYLIKKVNPEYALF</sequence>
<evidence type="ECO:0000256" key="3">
    <source>
        <dbReference type="ARBA" id="ARBA00022475"/>
    </source>
</evidence>
<evidence type="ECO:0000256" key="2">
    <source>
        <dbReference type="ARBA" id="ARBA00022448"/>
    </source>
</evidence>
<feature type="transmembrane region" description="Helical" evidence="7">
    <location>
        <begin position="162"/>
        <end position="189"/>
    </location>
</feature>
<gene>
    <name evidence="9" type="ORF">A8708_27350</name>
</gene>
<dbReference type="InterPro" id="IPR035906">
    <property type="entry name" value="MetI-like_sf"/>
</dbReference>
<dbReference type="GO" id="GO:0055085">
    <property type="term" value="P:transmembrane transport"/>
    <property type="evidence" value="ECO:0007669"/>
    <property type="project" value="InterPro"/>
</dbReference>
<keyword evidence="2 7" id="KW-0813">Transport</keyword>
<dbReference type="Gene3D" id="1.10.3720.10">
    <property type="entry name" value="MetI-like"/>
    <property type="match status" value="1"/>
</dbReference>
<dbReference type="PANTHER" id="PTHR43227:SF11">
    <property type="entry name" value="BLL4140 PROTEIN"/>
    <property type="match status" value="1"/>
</dbReference>
<feature type="transmembrane region" description="Helical" evidence="7">
    <location>
        <begin position="210"/>
        <end position="234"/>
    </location>
</feature>
<dbReference type="EMBL" id="LYPB01000060">
    <property type="protein sequence ID" value="OAS19045.1"/>
    <property type="molecule type" value="Genomic_DNA"/>
</dbReference>
<comment type="similarity">
    <text evidence="7">Belongs to the binding-protein-dependent transport system permease family.</text>
</comment>
<accession>A0A198AD76</accession>
<feature type="transmembrane region" description="Helical" evidence="7">
    <location>
        <begin position="116"/>
        <end position="136"/>
    </location>
</feature>
<feature type="transmembrane region" description="Helical" evidence="7">
    <location>
        <begin position="280"/>
        <end position="298"/>
    </location>
</feature>
<evidence type="ECO:0000256" key="4">
    <source>
        <dbReference type="ARBA" id="ARBA00022692"/>
    </source>
</evidence>
<feature type="transmembrane region" description="Helical" evidence="7">
    <location>
        <begin position="21"/>
        <end position="46"/>
    </location>
</feature>
<keyword evidence="5 7" id="KW-1133">Transmembrane helix</keyword>
<evidence type="ECO:0000256" key="7">
    <source>
        <dbReference type="RuleBase" id="RU363032"/>
    </source>
</evidence>
<evidence type="ECO:0000259" key="8">
    <source>
        <dbReference type="PROSITE" id="PS50928"/>
    </source>
</evidence>
<dbReference type="PROSITE" id="PS50928">
    <property type="entry name" value="ABC_TM1"/>
    <property type="match status" value="1"/>
</dbReference>
<keyword evidence="10" id="KW-1185">Reference proteome</keyword>